<keyword evidence="11" id="KW-1185">Reference proteome</keyword>
<dbReference type="SUPFAM" id="SSF48264">
    <property type="entry name" value="Cytochrome P450"/>
    <property type="match status" value="1"/>
</dbReference>
<protein>
    <recommendedName>
        <fullName evidence="12">Flavonoid 3'-monooxygenase</fullName>
    </recommendedName>
</protein>
<dbReference type="CDD" id="cd20618">
    <property type="entry name" value="CYP71_clan"/>
    <property type="match status" value="1"/>
</dbReference>
<dbReference type="Proteomes" id="UP000823388">
    <property type="component" value="Chromosome 9K"/>
</dbReference>
<comment type="caution">
    <text evidence="10">The sequence shown here is derived from an EMBL/GenBank/DDBJ whole genome shotgun (WGS) entry which is preliminary data.</text>
</comment>
<keyword evidence="6 8" id="KW-0408">Iron</keyword>
<evidence type="ECO:0000256" key="2">
    <source>
        <dbReference type="ARBA" id="ARBA00010617"/>
    </source>
</evidence>
<dbReference type="InterPro" id="IPR002401">
    <property type="entry name" value="Cyt_P450_E_grp-I"/>
</dbReference>
<dbReference type="AlphaFoldDB" id="A0A8T0NLC8"/>
<evidence type="ECO:0000256" key="8">
    <source>
        <dbReference type="PIRSR" id="PIRSR602401-1"/>
    </source>
</evidence>
<keyword evidence="4 8" id="KW-0479">Metal-binding</keyword>
<dbReference type="PANTHER" id="PTHR47944">
    <property type="entry name" value="CYTOCHROME P450 98A9"/>
    <property type="match status" value="1"/>
</dbReference>
<comment type="cofactor">
    <cofactor evidence="1 8">
        <name>heme</name>
        <dbReference type="ChEBI" id="CHEBI:30413"/>
    </cofactor>
</comment>
<evidence type="ECO:0000256" key="1">
    <source>
        <dbReference type="ARBA" id="ARBA00001971"/>
    </source>
</evidence>
<gene>
    <name evidence="10" type="ORF">PVAP13_9KG333000</name>
</gene>
<evidence type="ECO:0000256" key="6">
    <source>
        <dbReference type="ARBA" id="ARBA00023004"/>
    </source>
</evidence>
<dbReference type="GO" id="GO:0016705">
    <property type="term" value="F:oxidoreductase activity, acting on paired donors, with incorporation or reduction of molecular oxygen"/>
    <property type="evidence" value="ECO:0007669"/>
    <property type="project" value="InterPro"/>
</dbReference>
<dbReference type="GO" id="GO:0005506">
    <property type="term" value="F:iron ion binding"/>
    <property type="evidence" value="ECO:0007669"/>
    <property type="project" value="InterPro"/>
</dbReference>
<reference evidence="10" key="1">
    <citation type="submission" date="2020-05" db="EMBL/GenBank/DDBJ databases">
        <title>WGS assembly of Panicum virgatum.</title>
        <authorList>
            <person name="Lovell J.T."/>
            <person name="Jenkins J."/>
            <person name="Shu S."/>
            <person name="Juenger T.E."/>
            <person name="Schmutz J."/>
        </authorList>
    </citation>
    <scope>NUCLEOTIDE SEQUENCE</scope>
    <source>
        <strain evidence="10">AP13</strain>
    </source>
</reference>
<keyword evidence="3 8" id="KW-0349">Heme</keyword>
<evidence type="ECO:0000256" key="4">
    <source>
        <dbReference type="ARBA" id="ARBA00022723"/>
    </source>
</evidence>
<dbReference type="PRINTS" id="PR00463">
    <property type="entry name" value="EP450I"/>
</dbReference>
<dbReference type="InterPro" id="IPR036396">
    <property type="entry name" value="Cyt_P450_sf"/>
</dbReference>
<dbReference type="InterPro" id="IPR017972">
    <property type="entry name" value="Cyt_P450_CS"/>
</dbReference>
<evidence type="ECO:0000256" key="9">
    <source>
        <dbReference type="RuleBase" id="RU000461"/>
    </source>
</evidence>
<feature type="binding site" description="axial binding residue" evidence="8">
    <location>
        <position position="389"/>
    </location>
    <ligand>
        <name>heme</name>
        <dbReference type="ChEBI" id="CHEBI:30413"/>
    </ligand>
    <ligandPart>
        <name>Fe</name>
        <dbReference type="ChEBI" id="CHEBI:18248"/>
    </ligandPart>
</feature>
<dbReference type="PANTHER" id="PTHR47944:SF9">
    <property type="entry name" value="FLAVONOID 3-MONOOXYGENASE"/>
    <property type="match status" value="1"/>
</dbReference>
<dbReference type="PRINTS" id="PR00385">
    <property type="entry name" value="P450"/>
</dbReference>
<comment type="similarity">
    <text evidence="2 9">Belongs to the cytochrome P450 family.</text>
</comment>
<dbReference type="Pfam" id="PF00067">
    <property type="entry name" value="p450"/>
    <property type="match status" value="1"/>
</dbReference>
<evidence type="ECO:0000256" key="7">
    <source>
        <dbReference type="ARBA" id="ARBA00023033"/>
    </source>
</evidence>
<organism evidence="10 11">
    <name type="scientific">Panicum virgatum</name>
    <name type="common">Blackwell switchgrass</name>
    <dbReference type="NCBI Taxonomy" id="38727"/>
    <lineage>
        <taxon>Eukaryota</taxon>
        <taxon>Viridiplantae</taxon>
        <taxon>Streptophyta</taxon>
        <taxon>Embryophyta</taxon>
        <taxon>Tracheophyta</taxon>
        <taxon>Spermatophyta</taxon>
        <taxon>Magnoliopsida</taxon>
        <taxon>Liliopsida</taxon>
        <taxon>Poales</taxon>
        <taxon>Poaceae</taxon>
        <taxon>PACMAD clade</taxon>
        <taxon>Panicoideae</taxon>
        <taxon>Panicodae</taxon>
        <taxon>Paniceae</taxon>
        <taxon>Panicinae</taxon>
        <taxon>Panicum</taxon>
        <taxon>Panicum sect. Hiantes</taxon>
    </lineage>
</organism>
<keyword evidence="7 9" id="KW-0503">Monooxygenase</keyword>
<dbReference type="Gene3D" id="1.10.630.10">
    <property type="entry name" value="Cytochrome P450"/>
    <property type="match status" value="1"/>
</dbReference>
<name>A0A8T0NLC8_PANVG</name>
<evidence type="ECO:0008006" key="12">
    <source>
        <dbReference type="Google" id="ProtNLM"/>
    </source>
</evidence>
<dbReference type="PROSITE" id="PS00086">
    <property type="entry name" value="CYTOCHROME_P450"/>
    <property type="match status" value="1"/>
</dbReference>
<proteinExistence type="inferred from homology"/>
<evidence type="ECO:0000256" key="5">
    <source>
        <dbReference type="ARBA" id="ARBA00023002"/>
    </source>
</evidence>
<evidence type="ECO:0000313" key="10">
    <source>
        <dbReference type="EMBL" id="KAG2550043.1"/>
    </source>
</evidence>
<dbReference type="FunFam" id="1.10.630.10:FF:000126">
    <property type="entry name" value="Predicted protein"/>
    <property type="match status" value="1"/>
</dbReference>
<keyword evidence="5 9" id="KW-0560">Oxidoreductase</keyword>
<evidence type="ECO:0000313" key="11">
    <source>
        <dbReference type="Proteomes" id="UP000823388"/>
    </source>
</evidence>
<accession>A0A8T0NLC8</accession>
<dbReference type="GO" id="GO:0004497">
    <property type="term" value="F:monooxygenase activity"/>
    <property type="evidence" value="ECO:0007669"/>
    <property type="project" value="UniProtKB-KW"/>
</dbReference>
<dbReference type="EMBL" id="CM029053">
    <property type="protein sequence ID" value="KAG2550043.1"/>
    <property type="molecule type" value="Genomic_DNA"/>
</dbReference>
<dbReference type="InterPro" id="IPR001128">
    <property type="entry name" value="Cyt_P450"/>
</dbReference>
<sequence length="455" mass="50557">MSLRFGSFSVVVGSSADAARSILRTHDLAFVDHPRMAAGRYTGYGYSDVLWAPYGAYWRQARRLWKTQILSARRLRSHEHVRDEEVRAMLRGLYEHGPPPAGAAGRAVVLLDHLFIANLTAISRMVLGKKYIVHGGTAGSGPPATMPEEFKWMIDEFFFLGGALNVGDMIHWLGWLDPQIGRIKRLGEMFDRFLEQVLDEHDGRRRREGEEFAASGMVDLLLELADDPNLEVPIGWDGVKGFTLDLIVGGTDTSSVTIEWAMSELLRNPDALAKATEELDRVIGRERLVTEGDIPNLPYTEAIVKETMRLHPVTPLLAPRMSREDASLGSYDIPTGTLVFVNVWAIGRDPAVWGDDADEFRPERFVGSSVDVKGQDFELLPFGSGRRMCPGIGIGLKMVQVVLANLVHGFAWRLPDGMAKEELSMEETFGLTMPRMVPLQAIPEPRLPGHLYAGP</sequence>
<evidence type="ECO:0000256" key="3">
    <source>
        <dbReference type="ARBA" id="ARBA00022617"/>
    </source>
</evidence>
<dbReference type="GO" id="GO:0020037">
    <property type="term" value="F:heme binding"/>
    <property type="evidence" value="ECO:0007669"/>
    <property type="project" value="InterPro"/>
</dbReference>